<keyword evidence="1 2" id="KW-0732">Signal</keyword>
<evidence type="ECO:0000313" key="4">
    <source>
        <dbReference type="Proteomes" id="UP000590740"/>
    </source>
</evidence>
<protein>
    <submittedName>
        <fullName evidence="3">Autotransporter-associated beta strand protein</fullName>
    </submittedName>
</protein>
<accession>A0A7W7YAK5</accession>
<gene>
    <name evidence="3" type="ORF">HNQ65_001887</name>
</gene>
<feature type="chain" id="PRO_5030552456" evidence="2">
    <location>
        <begin position="25"/>
        <end position="1784"/>
    </location>
</feature>
<dbReference type="EMBL" id="JACHIG010000003">
    <property type="protein sequence ID" value="MBB5032310.1"/>
    <property type="molecule type" value="Genomic_DNA"/>
</dbReference>
<feature type="signal peptide" evidence="2">
    <location>
        <begin position="1"/>
        <end position="24"/>
    </location>
</feature>
<dbReference type="SUPFAM" id="SSF51126">
    <property type="entry name" value="Pectin lyase-like"/>
    <property type="match status" value="1"/>
</dbReference>
<evidence type="ECO:0000256" key="2">
    <source>
        <dbReference type="SAM" id="SignalP"/>
    </source>
</evidence>
<dbReference type="RefSeq" id="WP_184339242.1">
    <property type="nucleotide sequence ID" value="NZ_JACHIG010000003.1"/>
</dbReference>
<proteinExistence type="predicted"/>
<dbReference type="NCBIfam" id="TIGR02595">
    <property type="entry name" value="PEP_CTERM"/>
    <property type="match status" value="1"/>
</dbReference>
<evidence type="ECO:0000256" key="1">
    <source>
        <dbReference type="ARBA" id="ARBA00022729"/>
    </source>
</evidence>
<dbReference type="Proteomes" id="UP000590740">
    <property type="component" value="Unassembled WGS sequence"/>
</dbReference>
<dbReference type="InterPro" id="IPR013425">
    <property type="entry name" value="Autotrns_rpt"/>
</dbReference>
<organism evidence="3 4">
    <name type="scientific">Prosthecobacter vanneervenii</name>
    <dbReference type="NCBI Taxonomy" id="48466"/>
    <lineage>
        <taxon>Bacteria</taxon>
        <taxon>Pseudomonadati</taxon>
        <taxon>Verrucomicrobiota</taxon>
        <taxon>Verrucomicrobiia</taxon>
        <taxon>Verrucomicrobiales</taxon>
        <taxon>Verrucomicrobiaceae</taxon>
        <taxon>Prosthecobacter</taxon>
    </lineage>
</organism>
<name>A0A7W7YAK5_9BACT</name>
<dbReference type="Pfam" id="PF12951">
    <property type="entry name" value="PATR"/>
    <property type="match status" value="3"/>
</dbReference>
<evidence type="ECO:0000313" key="3">
    <source>
        <dbReference type="EMBL" id="MBB5032310.1"/>
    </source>
</evidence>
<comment type="caution">
    <text evidence="3">The sequence shown here is derived from an EMBL/GenBank/DDBJ whole genome shotgun (WGS) entry which is preliminary data.</text>
</comment>
<keyword evidence="4" id="KW-1185">Reference proteome</keyword>
<reference evidence="3 4" key="1">
    <citation type="submission" date="2020-08" db="EMBL/GenBank/DDBJ databases">
        <title>Genomic Encyclopedia of Type Strains, Phase IV (KMG-IV): sequencing the most valuable type-strain genomes for metagenomic binning, comparative biology and taxonomic classification.</title>
        <authorList>
            <person name="Goeker M."/>
        </authorList>
    </citation>
    <scope>NUCLEOTIDE SEQUENCE [LARGE SCALE GENOMIC DNA]</scope>
    <source>
        <strain evidence="3 4">DSM 12252</strain>
    </source>
</reference>
<dbReference type="InterPro" id="IPR013424">
    <property type="entry name" value="Ice-binding_C"/>
</dbReference>
<dbReference type="NCBIfam" id="TIGR02601">
    <property type="entry name" value="autotrns_rpt"/>
    <property type="match status" value="3"/>
</dbReference>
<dbReference type="InterPro" id="IPR011050">
    <property type="entry name" value="Pectin_lyase_fold/virulence"/>
</dbReference>
<sequence length="1784" mass="175279">MNITALVRCSCIVLVLLHASVLRAQLSWDLSSSAGIQVTGDATWDTTTTNWNNGTSNVAWNNAANATTIAVFGVPSSPTATTGGTITVSGTINLGGMKFLPFSGLPSPFSFTFSGSGTLAFANDAVIELGDSVSSGSTGNQFVNLSTAVTGNNITIQRATGASSGSFQYLRFSGTNTGLTGILTIKATSTTLGNFILTSSAAAQSALSRVVIESGSVYAINGTSSNYAVPITLGGTGQGNGAIRIDASSITISGAMTLTSTALLNSNSGVTGTIVSGAIGETGGSQGLQRSAVLSSSTMTFTGASNFTGTTTLGRSGGVGAVTILDFTASGAPTTDIFYNGVTAGGLSFVGSSNAATFLNITGKSATANSQRFGAVTTSAGTLGVVTLTSGAGGSMDLSLGTITRSGTGLLAFIAPSSGSITTTSTGFLGPWVTYKDATGITSWAQVVGGAMVGGYTGDLTYSTGKALSAVSGYVATKNLTVSNASGGSVTLTGATTDISTISMADPWLARTITLGSNILRLGATGGIQLAAGAQNLTISGGTLTAGGASNTAGQVILTNNSTSSVLQVDANILANGSGATTLIVNGVSGSKTVLTGANVLGGGALIASGALELRSSGALGTTGTVSVLDGAALQLSGGITLARTLSVGGTGVASDGVIRNLSGNNTISGIVTTTQPVLIQSDAGTLTFFNTNATTNSISVGSGFALTFAGSGDIVVNSRINSTTQTITKSGTGRLTLGGDNSVITGTIAVTAGILRVTNVNALGTTAGSTTITAGASLELAYASDTVLAEPITFDGAGYNSTGAIRNVSGNNTLSGILSIGTTALTTIIADSGTTLTISGTLRSGATAAGTRTVTLGGAGTINITGAITNGTTPATYMTGIAKADSGTVNLRVASTFAPATTSATTLATILATIRGGVLNFDFANAAATSNLIVSSNNLSLNGGTLQLTGKDGTTNLQEVISTTLTAGRSPIVVTSGVGGTMNLALGTILRASSSGSATNITLPTSGSVTTTTLNTNGILNGGLVVGGTSWATSAATQTTSVAWVNSSDTISIGNLANGTQVAFTGTAPGGLTAGVTYYVVNSTASSFQVSLSDGGSALALSNDGTAGTMNTAGAITGLASYSSTFTANSNVDLAAGATTQGAVTINSLRFNATSGSTLTLTGNITNSSGGLLVTSGVSGNVLIQSDSSTARTITNSSNDFNIYNYGSGNLTLASTITVTGTAFTTAGPGLITFAGIASSSATQVRVTEGTLSIQGTNRFTGATDPTFTIGSVGVAAKLIFGNGASTGAESFTVINVLGTTSSLVGGGSALYTISMQNTGTNDWRNLMIGGAGTNENNLSLEAFSAGTIQLGSANTYAGRNNIGRSTFEVSVLANAGTASSLGTGSLVPTIDMNDTNSVNATVSTLRYVGTADAVTDRAIRMYTDGQTMPSLTGVVENNGTGSVKFTSAFTAAGNTTLARTFRLSGTNTGANEIVSMTDGPSSVVTLDKAGAGRWTLTGNSTYTGGTTVSAGTLQLGNGGTAGMVGSGDVAISSGATLVTNRSDSFTISNNITGAGSLGISNTPGGSTTLASSSNTYSGGTTVSSGTLVFTNVSGSATGSGTVTVAASATLAGTGSIAPAAGNPVLVQGTLSIGLVSGNAADVAITTSGAGTLLMDTTSVLLMDLVSGAGSGVLNDSTAADMLIIGGTMTLNTGSTLRVQNLNSLSGWTAGDAWKLIDWNTLSGSAVGTFTTLDLPTLGAGLQWDTSALYSTGVVSVVVAVPEPGRLWLLPLGAWAIMMRRRR</sequence>